<dbReference type="Proteomes" id="UP000186922">
    <property type="component" value="Unassembled WGS sequence"/>
</dbReference>
<reference evidence="1 2" key="1">
    <citation type="journal article" date="2016" name="Nat. Commun.">
        <title>Extremotolerant tardigrade genome and improved radiotolerance of human cultured cells by tardigrade-unique protein.</title>
        <authorList>
            <person name="Hashimoto T."/>
            <person name="Horikawa D.D."/>
            <person name="Saito Y."/>
            <person name="Kuwahara H."/>
            <person name="Kozuka-Hata H."/>
            <person name="Shin-I T."/>
            <person name="Minakuchi Y."/>
            <person name="Ohishi K."/>
            <person name="Motoyama A."/>
            <person name="Aizu T."/>
            <person name="Enomoto A."/>
            <person name="Kondo K."/>
            <person name="Tanaka S."/>
            <person name="Hara Y."/>
            <person name="Koshikawa S."/>
            <person name="Sagara H."/>
            <person name="Miura T."/>
            <person name="Yokobori S."/>
            <person name="Miyagawa K."/>
            <person name="Suzuki Y."/>
            <person name="Kubo T."/>
            <person name="Oyama M."/>
            <person name="Kohara Y."/>
            <person name="Fujiyama A."/>
            <person name="Arakawa K."/>
            <person name="Katayama T."/>
            <person name="Toyoda A."/>
            <person name="Kunieda T."/>
        </authorList>
    </citation>
    <scope>NUCLEOTIDE SEQUENCE [LARGE SCALE GENOMIC DNA]</scope>
    <source>
        <strain evidence="1 2">YOKOZUNA-1</strain>
    </source>
</reference>
<evidence type="ECO:0000313" key="1">
    <source>
        <dbReference type="EMBL" id="GAU88123.1"/>
    </source>
</evidence>
<dbReference type="SUPFAM" id="SSF50494">
    <property type="entry name" value="Trypsin-like serine proteases"/>
    <property type="match status" value="1"/>
</dbReference>
<organism evidence="1 2">
    <name type="scientific">Ramazzottius varieornatus</name>
    <name type="common">Water bear</name>
    <name type="synonym">Tardigrade</name>
    <dbReference type="NCBI Taxonomy" id="947166"/>
    <lineage>
        <taxon>Eukaryota</taxon>
        <taxon>Metazoa</taxon>
        <taxon>Ecdysozoa</taxon>
        <taxon>Tardigrada</taxon>
        <taxon>Eutardigrada</taxon>
        <taxon>Parachela</taxon>
        <taxon>Hypsibioidea</taxon>
        <taxon>Ramazzottiidae</taxon>
        <taxon>Ramazzottius</taxon>
    </lineage>
</organism>
<gene>
    <name evidence="1" type="primary">RvY_00876-1</name>
    <name evidence="1" type="synonym">RvY_00876.1</name>
    <name evidence="1" type="ORF">RvY_00876</name>
</gene>
<comment type="caution">
    <text evidence="1">The sequence shown here is derived from an EMBL/GenBank/DDBJ whole genome shotgun (WGS) entry which is preliminary data.</text>
</comment>
<keyword evidence="2" id="KW-1185">Reference proteome</keyword>
<protein>
    <recommendedName>
        <fullName evidence="3">Peptidase S1 domain-containing protein</fullName>
    </recommendedName>
</protein>
<accession>A0A1D1UP35</accession>
<name>A0A1D1UP35_RAMVA</name>
<evidence type="ECO:0000313" key="2">
    <source>
        <dbReference type="Proteomes" id="UP000186922"/>
    </source>
</evidence>
<dbReference type="AlphaFoldDB" id="A0A1D1UP35"/>
<dbReference type="EMBL" id="BDGG01000001">
    <property type="protein sequence ID" value="GAU88123.1"/>
    <property type="molecule type" value="Genomic_DNA"/>
</dbReference>
<evidence type="ECO:0008006" key="3">
    <source>
        <dbReference type="Google" id="ProtNLM"/>
    </source>
</evidence>
<dbReference type="InterPro" id="IPR043504">
    <property type="entry name" value="Peptidase_S1_PA_chymotrypsin"/>
</dbReference>
<dbReference type="OrthoDB" id="6261922at2759"/>
<dbReference type="InterPro" id="IPR009003">
    <property type="entry name" value="Peptidase_S1_PA"/>
</dbReference>
<dbReference type="Gene3D" id="2.40.10.10">
    <property type="entry name" value="Trypsin-like serine proteases"/>
    <property type="match status" value="1"/>
</dbReference>
<sequence>MVAGVSSWGVQCGQQGIPSVYTNLANPTIQAWINNISGGAFPQPTQSSLCPINGGVGFGGGTGGTGGSGVFPIN</sequence>
<proteinExistence type="predicted"/>